<sequence>MSANSEISPELEENSKKLTVLVCSTGSVATIKLPEILTRLCDLLNNVHLDVVLTEKAKHFCQLDSLVKPNVRIYSDSEWNMEKEPNLCEELSQRANILLIAPLDANTLAKIANGLCDNLLTSVIRSWDFNNKIALCCPAMNTQMWIHPITNVHIKQLETFGFNIIPPVTKKLACGDYGVGAMAEPVTLVSEVARYAEFNGNKRIYATQKNTAV</sequence>
<protein>
    <recommendedName>
        <fullName evidence="3">Flavoprotein domain-containing protein</fullName>
    </recommendedName>
</protein>
<dbReference type="AlphaFoldDB" id="A0AAW1D7N5"/>
<evidence type="ECO:0000313" key="5">
    <source>
        <dbReference type="Proteomes" id="UP001461498"/>
    </source>
</evidence>
<dbReference type="GO" id="GO:0015937">
    <property type="term" value="P:coenzyme A biosynthetic process"/>
    <property type="evidence" value="ECO:0007669"/>
    <property type="project" value="UniProtKB-KW"/>
</dbReference>
<accession>A0AAW1D7N5</accession>
<dbReference type="PANTHER" id="PTHR14359:SF6">
    <property type="entry name" value="PHOSPHOPANTOTHENOYLCYSTEINE DECARBOXYLASE"/>
    <property type="match status" value="1"/>
</dbReference>
<comment type="caution">
    <text evidence="4">The sequence shown here is derived from an EMBL/GenBank/DDBJ whole genome shotgun (WGS) entry which is preliminary data.</text>
</comment>
<organism evidence="4 5">
    <name type="scientific">Rhynocoris fuscipes</name>
    <dbReference type="NCBI Taxonomy" id="488301"/>
    <lineage>
        <taxon>Eukaryota</taxon>
        <taxon>Metazoa</taxon>
        <taxon>Ecdysozoa</taxon>
        <taxon>Arthropoda</taxon>
        <taxon>Hexapoda</taxon>
        <taxon>Insecta</taxon>
        <taxon>Pterygota</taxon>
        <taxon>Neoptera</taxon>
        <taxon>Paraneoptera</taxon>
        <taxon>Hemiptera</taxon>
        <taxon>Heteroptera</taxon>
        <taxon>Panheteroptera</taxon>
        <taxon>Cimicomorpha</taxon>
        <taxon>Reduviidae</taxon>
        <taxon>Harpactorinae</taxon>
        <taxon>Harpactorini</taxon>
        <taxon>Rhynocoris</taxon>
    </lineage>
</organism>
<dbReference type="Pfam" id="PF02441">
    <property type="entry name" value="Flavoprotein"/>
    <property type="match status" value="1"/>
</dbReference>
<dbReference type="GO" id="GO:0071513">
    <property type="term" value="C:phosphopantothenoylcysteine decarboxylase complex"/>
    <property type="evidence" value="ECO:0007669"/>
    <property type="project" value="TreeGrafter"/>
</dbReference>
<comment type="similarity">
    <text evidence="2">Belongs to the HFCD (homooligomeric flavin containing Cys decarboxylase) superfamily.</text>
</comment>
<gene>
    <name evidence="4" type="ORF">O3M35_010872</name>
</gene>
<dbReference type="Proteomes" id="UP001461498">
    <property type="component" value="Unassembled WGS sequence"/>
</dbReference>
<dbReference type="GO" id="GO:0010181">
    <property type="term" value="F:FMN binding"/>
    <property type="evidence" value="ECO:0007669"/>
    <property type="project" value="TreeGrafter"/>
</dbReference>
<dbReference type="PANTHER" id="PTHR14359">
    <property type="entry name" value="HOMO-OLIGOMERIC FLAVIN CONTAINING CYS DECARBOXYLASE FAMILY"/>
    <property type="match status" value="1"/>
</dbReference>
<keyword evidence="5" id="KW-1185">Reference proteome</keyword>
<dbReference type="SUPFAM" id="SSF52507">
    <property type="entry name" value="Homo-oligomeric flavin-containing Cys decarboxylases, HFCD"/>
    <property type="match status" value="1"/>
</dbReference>
<evidence type="ECO:0000256" key="1">
    <source>
        <dbReference type="ARBA" id="ARBA00022993"/>
    </source>
</evidence>
<dbReference type="InterPro" id="IPR036551">
    <property type="entry name" value="Flavin_trans-like"/>
</dbReference>
<evidence type="ECO:0000313" key="4">
    <source>
        <dbReference type="EMBL" id="KAK9504564.1"/>
    </source>
</evidence>
<dbReference type="Gene3D" id="3.40.50.1950">
    <property type="entry name" value="Flavin prenyltransferase-like"/>
    <property type="match status" value="1"/>
</dbReference>
<proteinExistence type="inferred from homology"/>
<evidence type="ECO:0000256" key="2">
    <source>
        <dbReference type="ARBA" id="ARBA00038350"/>
    </source>
</evidence>
<evidence type="ECO:0000259" key="3">
    <source>
        <dbReference type="Pfam" id="PF02441"/>
    </source>
</evidence>
<keyword evidence="1" id="KW-0173">Coenzyme A biosynthesis</keyword>
<reference evidence="4 5" key="1">
    <citation type="submission" date="2022-12" db="EMBL/GenBank/DDBJ databases">
        <title>Chromosome-level genome assembly of true bugs.</title>
        <authorList>
            <person name="Ma L."/>
            <person name="Li H."/>
        </authorList>
    </citation>
    <scope>NUCLEOTIDE SEQUENCE [LARGE SCALE GENOMIC DNA]</scope>
    <source>
        <strain evidence="4">Lab_2022b</strain>
    </source>
</reference>
<dbReference type="EMBL" id="JAPXFL010000007">
    <property type="protein sequence ID" value="KAK9504564.1"/>
    <property type="molecule type" value="Genomic_DNA"/>
</dbReference>
<dbReference type="GO" id="GO:0004633">
    <property type="term" value="F:phosphopantothenoylcysteine decarboxylase activity"/>
    <property type="evidence" value="ECO:0007669"/>
    <property type="project" value="TreeGrafter"/>
</dbReference>
<feature type="domain" description="Flavoprotein" evidence="3">
    <location>
        <begin position="19"/>
        <end position="193"/>
    </location>
</feature>
<dbReference type="InterPro" id="IPR003382">
    <property type="entry name" value="Flavoprotein"/>
</dbReference>
<name>A0AAW1D7N5_9HEMI</name>